<evidence type="ECO:0000256" key="7">
    <source>
        <dbReference type="ARBA" id="ARBA00022989"/>
    </source>
</evidence>
<evidence type="ECO:0000313" key="12">
    <source>
        <dbReference type="EMBL" id="MEJ8278273.1"/>
    </source>
</evidence>
<feature type="transmembrane region" description="Helical" evidence="10">
    <location>
        <begin position="12"/>
        <end position="34"/>
    </location>
</feature>
<dbReference type="RefSeq" id="WP_340286414.1">
    <property type="nucleotide sequence ID" value="NZ_JBBJUP010000003.1"/>
</dbReference>
<dbReference type="InterPro" id="IPR003856">
    <property type="entry name" value="LPS_length_determ_N"/>
</dbReference>
<dbReference type="PANTHER" id="PTHR32309">
    <property type="entry name" value="TYROSINE-PROTEIN KINASE"/>
    <property type="match status" value="1"/>
</dbReference>
<dbReference type="NCBIfam" id="TIGR01007">
    <property type="entry name" value="eps_fam"/>
    <property type="match status" value="1"/>
</dbReference>
<evidence type="ECO:0000256" key="1">
    <source>
        <dbReference type="ARBA" id="ARBA00004651"/>
    </source>
</evidence>
<name>A0ABU8T2V9_9PSEU</name>
<evidence type="ECO:0000256" key="2">
    <source>
        <dbReference type="ARBA" id="ARBA00006683"/>
    </source>
</evidence>
<dbReference type="SUPFAM" id="SSF52540">
    <property type="entry name" value="P-loop containing nucleoside triphosphate hydrolases"/>
    <property type="match status" value="1"/>
</dbReference>
<dbReference type="PANTHER" id="PTHR32309:SF13">
    <property type="entry name" value="FERRIC ENTEROBACTIN TRANSPORT PROTEIN FEPE"/>
    <property type="match status" value="1"/>
</dbReference>
<evidence type="ECO:0000256" key="8">
    <source>
        <dbReference type="ARBA" id="ARBA00023136"/>
    </source>
</evidence>
<feature type="domain" description="Polysaccharide chain length determinant N-terminal" evidence="11">
    <location>
        <begin position="2"/>
        <end position="87"/>
    </location>
</feature>
<keyword evidence="13" id="KW-1185">Reference proteome</keyword>
<sequence length="513" mass="54305">MNLQEALRIVRTRWTLALAFTLLGIAASIIAFIVRPPEYTATTDLFVSAQVGDNPQQAYQGAQLSEQRVKSYSELVTSDRTLTDTARRLGLTSTRDELASKISATSAPDSVIINVSAIDASPEAAAALSNTAALVTADVVDQLERPASPVGVAPVAIRVVQPAEAPTEPSSSSLLATVIVGLLSGMFLGIAAAFARNALDTTVSSVERLQESSGVPNLGVTPFDADARNQPLAFASDLQGVRAESVRHVRTNLQFVNADKPHKIIAITSSVPAEGKTTLTANLAEAMSSVGMKVLLVEADLRRPRLSALLGLDRSVGLTSVLSGRVARHQATQPWNGGIVDMLASGPIPPNPSELLSSAQMDRFLAEARELYDIVLIDTPPLLPVTDAAALAPKVDGVVLACRFNAISTTQVRQACESLRRVGVEPIGTVLTMEPVRGRTAEYSYSYRSDHSAYNFPSSAGRDSSQRKPAHDRTRNGRSNQAVSITDRHPSTDFKNQPGAGPKGPPSLGGHGL</sequence>
<feature type="compositionally biased region" description="Basic and acidic residues" evidence="9">
    <location>
        <begin position="464"/>
        <end position="475"/>
    </location>
</feature>
<dbReference type="Gene3D" id="3.40.50.300">
    <property type="entry name" value="P-loop containing nucleotide triphosphate hydrolases"/>
    <property type="match status" value="1"/>
</dbReference>
<keyword evidence="5" id="KW-0547">Nucleotide-binding</keyword>
<dbReference type="Pfam" id="PF02706">
    <property type="entry name" value="Wzz"/>
    <property type="match status" value="1"/>
</dbReference>
<proteinExistence type="inferred from homology"/>
<evidence type="ECO:0000259" key="11">
    <source>
        <dbReference type="Pfam" id="PF02706"/>
    </source>
</evidence>
<evidence type="ECO:0000256" key="6">
    <source>
        <dbReference type="ARBA" id="ARBA00022840"/>
    </source>
</evidence>
<evidence type="ECO:0000256" key="9">
    <source>
        <dbReference type="SAM" id="MobiDB-lite"/>
    </source>
</evidence>
<dbReference type="EC" id="2.7.10.2" evidence="12"/>
<dbReference type="InterPro" id="IPR005702">
    <property type="entry name" value="Wzc-like_C"/>
</dbReference>
<keyword evidence="6" id="KW-0067">ATP-binding</keyword>
<dbReference type="InterPro" id="IPR050445">
    <property type="entry name" value="Bact_polysacc_biosynth/exp"/>
</dbReference>
<reference evidence="12 13" key="1">
    <citation type="submission" date="2024-03" db="EMBL/GenBank/DDBJ databases">
        <title>Draft genome sequence of Pseudonocardia sp. DW16-2.</title>
        <authorList>
            <person name="Duangmal K."/>
        </authorList>
    </citation>
    <scope>NUCLEOTIDE SEQUENCE [LARGE SCALE GENOMIC DNA]</scope>
    <source>
        <strain evidence="12 13">DW16-2</strain>
    </source>
</reference>
<dbReference type="GO" id="GO:0004715">
    <property type="term" value="F:non-membrane spanning protein tyrosine kinase activity"/>
    <property type="evidence" value="ECO:0007669"/>
    <property type="project" value="UniProtKB-EC"/>
</dbReference>
<evidence type="ECO:0000256" key="4">
    <source>
        <dbReference type="ARBA" id="ARBA00022692"/>
    </source>
</evidence>
<protein>
    <submittedName>
        <fullName evidence="12">Polysaccharide biosynthesis tyrosine autokinase</fullName>
        <ecNumber evidence="12">2.7.10.2</ecNumber>
    </submittedName>
</protein>
<dbReference type="CDD" id="cd05387">
    <property type="entry name" value="BY-kinase"/>
    <property type="match status" value="1"/>
</dbReference>
<evidence type="ECO:0000313" key="13">
    <source>
        <dbReference type="Proteomes" id="UP001364211"/>
    </source>
</evidence>
<dbReference type="Pfam" id="PF10609">
    <property type="entry name" value="ParA"/>
    <property type="match status" value="1"/>
</dbReference>
<dbReference type="EMBL" id="JBBJUP010000003">
    <property type="protein sequence ID" value="MEJ8278273.1"/>
    <property type="molecule type" value="Genomic_DNA"/>
</dbReference>
<dbReference type="Proteomes" id="UP001364211">
    <property type="component" value="Unassembled WGS sequence"/>
</dbReference>
<comment type="subcellular location">
    <subcellularLocation>
        <location evidence="1">Cell membrane</location>
        <topology evidence="1">Multi-pass membrane protein</topology>
    </subcellularLocation>
</comment>
<accession>A0ABU8T2V9</accession>
<organism evidence="12 13">
    <name type="scientific">Pseudonocardia spirodelae</name>
    <dbReference type="NCBI Taxonomy" id="3133431"/>
    <lineage>
        <taxon>Bacteria</taxon>
        <taxon>Bacillati</taxon>
        <taxon>Actinomycetota</taxon>
        <taxon>Actinomycetes</taxon>
        <taxon>Pseudonocardiales</taxon>
        <taxon>Pseudonocardiaceae</taxon>
        <taxon>Pseudonocardia</taxon>
    </lineage>
</organism>
<keyword evidence="8 10" id="KW-0472">Membrane</keyword>
<comment type="caution">
    <text evidence="12">The sequence shown here is derived from an EMBL/GenBank/DDBJ whole genome shotgun (WGS) entry which is preliminary data.</text>
</comment>
<evidence type="ECO:0000256" key="5">
    <source>
        <dbReference type="ARBA" id="ARBA00022741"/>
    </source>
</evidence>
<evidence type="ECO:0000256" key="3">
    <source>
        <dbReference type="ARBA" id="ARBA00022475"/>
    </source>
</evidence>
<keyword evidence="7 10" id="KW-1133">Transmembrane helix</keyword>
<keyword evidence="4 10" id="KW-0812">Transmembrane</keyword>
<keyword evidence="3" id="KW-1003">Cell membrane</keyword>
<keyword evidence="12" id="KW-0808">Transferase</keyword>
<evidence type="ECO:0000256" key="10">
    <source>
        <dbReference type="SAM" id="Phobius"/>
    </source>
</evidence>
<dbReference type="InterPro" id="IPR027417">
    <property type="entry name" value="P-loop_NTPase"/>
</dbReference>
<dbReference type="InterPro" id="IPR033756">
    <property type="entry name" value="YlxH/NBP35"/>
</dbReference>
<gene>
    <name evidence="12" type="ORF">WJX68_04955</name>
</gene>
<feature type="region of interest" description="Disordered" evidence="9">
    <location>
        <begin position="454"/>
        <end position="513"/>
    </location>
</feature>
<comment type="similarity">
    <text evidence="2">Belongs to the CpsC/CapA family.</text>
</comment>